<dbReference type="InterPro" id="IPR051448">
    <property type="entry name" value="CdaR-like_regulators"/>
</dbReference>
<dbReference type="Pfam" id="PF14361">
    <property type="entry name" value="RsbRD_N"/>
    <property type="match status" value="1"/>
</dbReference>
<evidence type="ECO:0000313" key="3">
    <source>
        <dbReference type="EMBL" id="MFC4605433.1"/>
    </source>
</evidence>
<reference evidence="4" key="1">
    <citation type="journal article" date="2019" name="Int. J. Syst. Evol. Microbiol.">
        <title>The Global Catalogue of Microorganisms (GCM) 10K type strain sequencing project: providing services to taxonomists for standard genome sequencing and annotation.</title>
        <authorList>
            <consortium name="The Broad Institute Genomics Platform"/>
            <consortium name="The Broad Institute Genome Sequencing Center for Infectious Disease"/>
            <person name="Wu L."/>
            <person name="Ma J."/>
        </authorList>
    </citation>
    <scope>NUCLEOTIDE SEQUENCE [LARGE SCALE GENOMIC DNA]</scope>
    <source>
        <strain evidence="4">CCUG 54520</strain>
    </source>
</reference>
<dbReference type="Pfam" id="PF13556">
    <property type="entry name" value="HTH_30"/>
    <property type="match status" value="1"/>
</dbReference>
<sequence length="425" mass="45433">MSESKADREGSISIGGRSLADQLAQRTHSLVAETVRAIRTDVPFYRSLPEEAIRNDVTAIVRRNLELFIAMLRTAREPTPSEVADLRVSAGHRAEELVPMAEILHAYHLGVQQWWASIAGLAGGGDGPALARAGQLLHVYLLAATSAVVAGYGSDHALPSEDDGARRALLMALSSGADPAGAADRVGLTLARLYWVVALHVDPHPDEAAAGVDTAVAERRKVRRLQRELDNVGRDKALCAVTGSGGTVLIPIVDSEPTEDNWSDSPQYVVLRRNLLDLERAIGAAVVTAVSAAAPTRIPGALMEAREVLEVARRHGRRTGLFRLQDVPVEYQLSRPSAAHSVLAELLSPLDSHESVLRTLEAYVDAGYDRGAAAAALHVHPNTVVYRLRKLAMLTGLEVGSPRDLVRLTAALAARRCAGAETPPA</sequence>
<organism evidence="3 4">
    <name type="scientific">Rhodococcus kronopolitis</name>
    <dbReference type="NCBI Taxonomy" id="1460226"/>
    <lineage>
        <taxon>Bacteria</taxon>
        <taxon>Bacillati</taxon>
        <taxon>Actinomycetota</taxon>
        <taxon>Actinomycetes</taxon>
        <taxon>Mycobacteriales</taxon>
        <taxon>Nocardiaceae</taxon>
        <taxon>Rhodococcus</taxon>
    </lineage>
</organism>
<dbReference type="InterPro" id="IPR042070">
    <property type="entry name" value="PucR_C-HTH_sf"/>
</dbReference>
<gene>
    <name evidence="3" type="ORF">ACFO6S_17165</name>
</gene>
<dbReference type="EMBL" id="JBHSFO010000012">
    <property type="protein sequence ID" value="MFC4605433.1"/>
    <property type="molecule type" value="Genomic_DNA"/>
</dbReference>
<dbReference type="PANTHER" id="PTHR33744:SF1">
    <property type="entry name" value="DNA-BINDING TRANSCRIPTIONAL ACTIVATOR ADER"/>
    <property type="match status" value="1"/>
</dbReference>
<evidence type="ECO:0000259" key="2">
    <source>
        <dbReference type="Pfam" id="PF14361"/>
    </source>
</evidence>
<evidence type="ECO:0000259" key="1">
    <source>
        <dbReference type="Pfam" id="PF13556"/>
    </source>
</evidence>
<accession>A0ABV9FU01</accession>
<dbReference type="PANTHER" id="PTHR33744">
    <property type="entry name" value="CARBOHYDRATE DIACID REGULATOR"/>
    <property type="match status" value="1"/>
</dbReference>
<protein>
    <submittedName>
        <fullName evidence="3">PucR family transcriptional regulator</fullName>
    </submittedName>
</protein>
<proteinExistence type="predicted"/>
<comment type="caution">
    <text evidence="3">The sequence shown here is derived from an EMBL/GenBank/DDBJ whole genome shotgun (WGS) entry which is preliminary data.</text>
</comment>
<evidence type="ECO:0000313" key="4">
    <source>
        <dbReference type="Proteomes" id="UP001595914"/>
    </source>
</evidence>
<keyword evidence="4" id="KW-1185">Reference proteome</keyword>
<feature type="domain" description="RsbT co-antagonist protein RsbRD N-terminal" evidence="2">
    <location>
        <begin position="29"/>
        <end position="154"/>
    </location>
</feature>
<dbReference type="Proteomes" id="UP001595914">
    <property type="component" value="Unassembled WGS sequence"/>
</dbReference>
<dbReference type="InterPro" id="IPR025736">
    <property type="entry name" value="PucR_C-HTH_dom"/>
</dbReference>
<name>A0ABV9FU01_9NOCA</name>
<dbReference type="InterPro" id="IPR025751">
    <property type="entry name" value="RsbRD_N_dom"/>
</dbReference>
<feature type="domain" description="PucR C-terminal helix-turn-helix" evidence="1">
    <location>
        <begin position="357"/>
        <end position="414"/>
    </location>
</feature>
<dbReference type="Gene3D" id="1.10.10.2840">
    <property type="entry name" value="PucR C-terminal helix-turn-helix domain"/>
    <property type="match status" value="1"/>
</dbReference>